<keyword evidence="7" id="KW-0032">Aminotransferase</keyword>
<evidence type="ECO:0000313" key="8">
    <source>
        <dbReference type="Proteomes" id="UP001589844"/>
    </source>
</evidence>
<dbReference type="PROSITE" id="PS50949">
    <property type="entry name" value="HTH_GNTR"/>
    <property type="match status" value="1"/>
</dbReference>
<keyword evidence="2" id="KW-0663">Pyridoxal phosphate</keyword>
<sequence length="512" mass="56694">MHISLFLTSLQLTRNSDTPLFRQLYAAIKQAILNGALPVGMQLPPSREFCQHLAISRQTVLNAYELLLAEGYLSGTVGKGTYVNVDLPQPPAKRTLVHTKSTKSTMPTTTTTPIAPALSKRGRQFLEFASPAPVHHDKSRAFRVSMPGLDVFPFDVWSRLEARRWRHHENKLGYSDPAGDARLRELLAVYLKTSRGVDCLPEQIIITSGSQQALYLLASTLLDPGERAWVESPGYRGAISALYAAQAEVCHIPVDQEGFDVDFAARHYLHAKVVCVTPSRHLPLGMTMSLQRRLDLLAWAKAHSAWIIEDDYDSEYRYKGAPIASLQSLDNNGNVVYVGTMSKVLFPGLRLGYMVVPTDLVAHVIQAKSMLDRHTAIVPQMVLADFISEGHFGRHIKRTRKLYAQRQATLLDAIQFYLADELDCGHADGGLDLAVHFRTRRSEAAVVQAGAAAGLELRPLSFFLSPRAEYVSPAYSPGLLLGFSSLNEDEIMSSSLLLREVLSSTKRSRSTT</sequence>
<keyword evidence="7" id="KW-0808">Transferase</keyword>
<dbReference type="SUPFAM" id="SSF53383">
    <property type="entry name" value="PLP-dependent transferases"/>
    <property type="match status" value="1"/>
</dbReference>
<dbReference type="Gene3D" id="1.10.10.10">
    <property type="entry name" value="Winged helix-like DNA-binding domain superfamily/Winged helix DNA-binding domain"/>
    <property type="match status" value="1"/>
</dbReference>
<evidence type="ECO:0000259" key="6">
    <source>
        <dbReference type="PROSITE" id="PS50949"/>
    </source>
</evidence>
<dbReference type="CDD" id="cd00609">
    <property type="entry name" value="AAT_like"/>
    <property type="match status" value="1"/>
</dbReference>
<evidence type="ECO:0000256" key="1">
    <source>
        <dbReference type="ARBA" id="ARBA00005384"/>
    </source>
</evidence>
<feature type="domain" description="HTH gntR-type" evidence="6">
    <location>
        <begin position="18"/>
        <end position="86"/>
    </location>
</feature>
<accession>A0ABV6IFR8</accession>
<proteinExistence type="inferred from homology"/>
<organism evidence="7 8">
    <name type="scientific">Undibacterium danionis</name>
    <dbReference type="NCBI Taxonomy" id="1812100"/>
    <lineage>
        <taxon>Bacteria</taxon>
        <taxon>Pseudomonadati</taxon>
        <taxon>Pseudomonadota</taxon>
        <taxon>Betaproteobacteria</taxon>
        <taxon>Burkholderiales</taxon>
        <taxon>Oxalobacteraceae</taxon>
        <taxon>Undibacterium</taxon>
    </lineage>
</organism>
<dbReference type="Proteomes" id="UP001589844">
    <property type="component" value="Unassembled WGS sequence"/>
</dbReference>
<dbReference type="SMART" id="SM00345">
    <property type="entry name" value="HTH_GNTR"/>
    <property type="match status" value="1"/>
</dbReference>
<dbReference type="InterPro" id="IPR051446">
    <property type="entry name" value="HTH_trans_reg/aminotransferase"/>
</dbReference>
<dbReference type="InterPro" id="IPR015421">
    <property type="entry name" value="PyrdxlP-dep_Trfase_major"/>
</dbReference>
<dbReference type="InterPro" id="IPR036390">
    <property type="entry name" value="WH_DNA-bd_sf"/>
</dbReference>
<protein>
    <submittedName>
        <fullName evidence="7">PLP-dependent aminotransferase family protein</fullName>
    </submittedName>
</protein>
<dbReference type="InterPro" id="IPR000524">
    <property type="entry name" value="Tscrpt_reg_HTH_GntR"/>
</dbReference>
<dbReference type="PANTHER" id="PTHR46577:SF1">
    <property type="entry name" value="HTH-TYPE TRANSCRIPTIONAL REGULATORY PROTEIN GABR"/>
    <property type="match status" value="1"/>
</dbReference>
<evidence type="ECO:0000256" key="4">
    <source>
        <dbReference type="ARBA" id="ARBA00023125"/>
    </source>
</evidence>
<keyword evidence="4" id="KW-0238">DNA-binding</keyword>
<reference evidence="7 8" key="1">
    <citation type="submission" date="2024-09" db="EMBL/GenBank/DDBJ databases">
        <authorList>
            <person name="Sun Q."/>
            <person name="Mori K."/>
        </authorList>
    </citation>
    <scope>NUCLEOTIDE SEQUENCE [LARGE SCALE GENOMIC DNA]</scope>
    <source>
        <strain evidence="7 8">CCM 8677</strain>
    </source>
</reference>
<keyword evidence="5" id="KW-0804">Transcription</keyword>
<evidence type="ECO:0000313" key="7">
    <source>
        <dbReference type="EMBL" id="MFC0350675.1"/>
    </source>
</evidence>
<dbReference type="SUPFAM" id="SSF46785">
    <property type="entry name" value="Winged helix' DNA-binding domain"/>
    <property type="match status" value="1"/>
</dbReference>
<dbReference type="Pfam" id="PF00155">
    <property type="entry name" value="Aminotran_1_2"/>
    <property type="match status" value="1"/>
</dbReference>
<comment type="similarity">
    <text evidence="1">In the C-terminal section; belongs to the class-I pyridoxal-phosphate-dependent aminotransferase family.</text>
</comment>
<gene>
    <name evidence="7" type="ORF">ACFFJH_12700</name>
</gene>
<dbReference type="InterPro" id="IPR004839">
    <property type="entry name" value="Aminotransferase_I/II_large"/>
</dbReference>
<dbReference type="RefSeq" id="WP_390213169.1">
    <property type="nucleotide sequence ID" value="NZ_JBHLXJ010000013.1"/>
</dbReference>
<keyword evidence="8" id="KW-1185">Reference proteome</keyword>
<name>A0ABV6IFR8_9BURK</name>
<dbReference type="Pfam" id="PF00392">
    <property type="entry name" value="GntR"/>
    <property type="match status" value="1"/>
</dbReference>
<dbReference type="GO" id="GO:0008483">
    <property type="term" value="F:transaminase activity"/>
    <property type="evidence" value="ECO:0007669"/>
    <property type="project" value="UniProtKB-KW"/>
</dbReference>
<evidence type="ECO:0000256" key="5">
    <source>
        <dbReference type="ARBA" id="ARBA00023163"/>
    </source>
</evidence>
<evidence type="ECO:0000256" key="3">
    <source>
        <dbReference type="ARBA" id="ARBA00023015"/>
    </source>
</evidence>
<comment type="caution">
    <text evidence="7">The sequence shown here is derived from an EMBL/GenBank/DDBJ whole genome shotgun (WGS) entry which is preliminary data.</text>
</comment>
<dbReference type="InterPro" id="IPR036388">
    <property type="entry name" value="WH-like_DNA-bd_sf"/>
</dbReference>
<dbReference type="EMBL" id="JBHLXJ010000013">
    <property type="protein sequence ID" value="MFC0350675.1"/>
    <property type="molecule type" value="Genomic_DNA"/>
</dbReference>
<dbReference type="PANTHER" id="PTHR46577">
    <property type="entry name" value="HTH-TYPE TRANSCRIPTIONAL REGULATORY PROTEIN GABR"/>
    <property type="match status" value="1"/>
</dbReference>
<dbReference type="Gene3D" id="3.40.640.10">
    <property type="entry name" value="Type I PLP-dependent aspartate aminotransferase-like (Major domain)"/>
    <property type="match status" value="1"/>
</dbReference>
<keyword evidence="3" id="KW-0805">Transcription regulation</keyword>
<dbReference type="InterPro" id="IPR015424">
    <property type="entry name" value="PyrdxlP-dep_Trfase"/>
</dbReference>
<evidence type="ECO:0000256" key="2">
    <source>
        <dbReference type="ARBA" id="ARBA00022898"/>
    </source>
</evidence>
<dbReference type="CDD" id="cd07377">
    <property type="entry name" value="WHTH_GntR"/>
    <property type="match status" value="1"/>
</dbReference>